<feature type="compositionally biased region" description="Basic and acidic residues" evidence="1">
    <location>
        <begin position="666"/>
        <end position="675"/>
    </location>
</feature>
<feature type="compositionally biased region" description="Basic and acidic residues" evidence="1">
    <location>
        <begin position="609"/>
        <end position="618"/>
    </location>
</feature>
<evidence type="ECO:0000313" key="2">
    <source>
        <dbReference type="EMBL" id="ODO08474.1"/>
    </source>
</evidence>
<dbReference type="EMBL" id="AWGH01000001">
    <property type="protein sequence ID" value="ODO08474.1"/>
    <property type="molecule type" value="Genomic_DNA"/>
</dbReference>
<proteinExistence type="predicted"/>
<dbReference type="Pfam" id="PF11957">
    <property type="entry name" value="efThoc1"/>
    <property type="match status" value="1"/>
</dbReference>
<organism evidence="2 3">
    <name type="scientific">Cryptococcus wingfieldii CBS 7118</name>
    <dbReference type="NCBI Taxonomy" id="1295528"/>
    <lineage>
        <taxon>Eukaryota</taxon>
        <taxon>Fungi</taxon>
        <taxon>Dikarya</taxon>
        <taxon>Basidiomycota</taxon>
        <taxon>Agaricomycotina</taxon>
        <taxon>Tremellomycetes</taxon>
        <taxon>Tremellales</taxon>
        <taxon>Cryptococcaceae</taxon>
        <taxon>Cryptococcus</taxon>
    </lineage>
</organism>
<reference evidence="2 3" key="1">
    <citation type="submission" date="2016-06" db="EMBL/GenBank/DDBJ databases">
        <title>Evolution of pathogenesis and genome organization in the Tremellales.</title>
        <authorList>
            <person name="Cuomo C."/>
            <person name="Litvintseva A."/>
            <person name="Heitman J."/>
            <person name="Chen Y."/>
            <person name="Sun S."/>
            <person name="Springer D."/>
            <person name="Dromer F."/>
            <person name="Young S."/>
            <person name="Zeng Q."/>
            <person name="Chapman S."/>
            <person name="Gujja S."/>
            <person name="Saif S."/>
            <person name="Birren B."/>
        </authorList>
    </citation>
    <scope>NUCLEOTIDE SEQUENCE [LARGE SCALE GENOMIC DNA]</scope>
    <source>
        <strain evidence="2 3">CBS 7118</strain>
    </source>
</reference>
<evidence type="ECO:0000256" key="1">
    <source>
        <dbReference type="SAM" id="MobiDB-lite"/>
    </source>
</evidence>
<name>A0A1E3K5M2_9TREE</name>
<dbReference type="PANTHER" id="PTHR13265:SF0">
    <property type="entry name" value="HPR1"/>
    <property type="match status" value="1"/>
</dbReference>
<dbReference type="PANTHER" id="PTHR13265">
    <property type="entry name" value="THO COMPLEX SUBUNIT 1"/>
    <property type="match status" value="1"/>
</dbReference>
<dbReference type="GO" id="GO:0000445">
    <property type="term" value="C:THO complex part of transcription export complex"/>
    <property type="evidence" value="ECO:0007669"/>
    <property type="project" value="TreeGrafter"/>
</dbReference>
<feature type="compositionally biased region" description="Acidic residues" evidence="1">
    <location>
        <begin position="619"/>
        <end position="628"/>
    </location>
</feature>
<accession>A0A1E3K5M2</accession>
<feature type="compositionally biased region" description="Basic and acidic residues" evidence="1">
    <location>
        <begin position="684"/>
        <end position="702"/>
    </location>
</feature>
<dbReference type="GeneID" id="30189419"/>
<evidence type="ECO:0000313" key="3">
    <source>
        <dbReference type="Proteomes" id="UP000094819"/>
    </source>
</evidence>
<feature type="compositionally biased region" description="Acidic residues" evidence="1">
    <location>
        <begin position="721"/>
        <end position="732"/>
    </location>
</feature>
<dbReference type="OrthoDB" id="9402762at2759"/>
<feature type="region of interest" description="Disordered" evidence="1">
    <location>
        <begin position="598"/>
        <end position="750"/>
    </location>
</feature>
<comment type="caution">
    <text evidence="2">The sequence shown here is derived from an EMBL/GenBank/DDBJ whole genome shotgun (WGS) entry which is preliminary data.</text>
</comment>
<dbReference type="AlphaFoldDB" id="A0A1E3K5M2"/>
<gene>
    <name evidence="2" type="ORF">L198_00204</name>
</gene>
<keyword evidence="3" id="KW-1185">Reference proteome</keyword>
<sequence>MALHQPLLQPLQDLAASCPPNPQHSGPISTQELTDKLSSIWHSYSISPELPDGLAKNPDIVRSVLELIGREFVVLAVINGQLPEPSEDASEKDKQVFQVALQDRLDIILTLYEVAFIANQESPSLEPGALFIPLLEELVELLSITTWRRLWSYIETRSKRYTKGMLPSRGKSLPLLRTINAFLRFLPRTPSDLVFRGRIHQFASSVFSVADKSAINMRGDYGEVKTVWEEEEAPSEDIKVDEEVKEETEEKGDVDMVNAEEKEAAPQPLTPVAPPEADFYSTLWSLQRYFAHPPSLDGPPVGSPPQTPFQTFRQKSGLVLPRLFEETQKEKELSGKDETVGKKRKREDGGFFHPRYLTGKRLFSYELLDPSFRRQILVQYLILFQFLLNLTPAHAGKQAFTGGMPRSFVLEKADEEWVTAKIKEIRGEMKKMSGGAGFEDTIFSIIRQEAHYASWKNDGCPEGAFEIPPLDASSSAKSASEDWSRRLNAPYPYSFKVGSRSLSMLWSNGFKSIDQLKGKAPATTVEGLDELIRKMEEDEEDDKAMGQVDPEKLAANKERKTTANWRALRLASQTSLKHFPALKQQRSIHLLLETIKQSQEPKAQAPKDGQGEVKVGESEEKEGEEEQKEIESQETAGDGKEGEVEGEAKDEEAKDEEAKDEEAKDEEAKDEDKAGEGQAPAEPPVEKEEVGEDKPEELRETTVDSAVTTAGGEEQTTAQIEEPEAQGEEQGDLDAKEESPQNGDVVMDQA</sequence>
<feature type="compositionally biased region" description="Polar residues" evidence="1">
    <location>
        <begin position="703"/>
        <end position="719"/>
    </location>
</feature>
<dbReference type="Proteomes" id="UP000094819">
    <property type="component" value="Unassembled WGS sequence"/>
</dbReference>
<feature type="compositionally biased region" description="Basic and acidic residues" evidence="1">
    <location>
        <begin position="637"/>
        <end position="647"/>
    </location>
</feature>
<dbReference type="RefSeq" id="XP_019035331.1">
    <property type="nucleotide sequence ID" value="XM_019172389.1"/>
</dbReference>
<dbReference type="InterPro" id="IPR021861">
    <property type="entry name" value="THO_THOC1"/>
</dbReference>
<feature type="compositionally biased region" description="Acidic residues" evidence="1">
    <location>
        <begin position="648"/>
        <end position="665"/>
    </location>
</feature>
<dbReference type="GO" id="GO:0006406">
    <property type="term" value="P:mRNA export from nucleus"/>
    <property type="evidence" value="ECO:0007669"/>
    <property type="project" value="TreeGrafter"/>
</dbReference>
<protein>
    <submittedName>
        <fullName evidence="2">THO complex subunit 1</fullName>
    </submittedName>
</protein>